<dbReference type="GO" id="GO:0042073">
    <property type="term" value="P:intraciliary transport"/>
    <property type="evidence" value="ECO:0007669"/>
    <property type="project" value="InterPro"/>
</dbReference>
<dbReference type="GO" id="GO:0005868">
    <property type="term" value="C:cytoplasmic dynein complex"/>
    <property type="evidence" value="ECO:0007669"/>
    <property type="project" value="InterPro"/>
</dbReference>
<protein>
    <recommendedName>
        <fullName evidence="3">WD repeat-containing protein 60</fullName>
    </recommendedName>
</protein>
<dbReference type="InterPro" id="IPR015943">
    <property type="entry name" value="WD40/YVTN_repeat-like_dom_sf"/>
</dbReference>
<dbReference type="GO" id="GO:0045504">
    <property type="term" value="F:dynein heavy chain binding"/>
    <property type="evidence" value="ECO:0007669"/>
    <property type="project" value="InterPro"/>
</dbReference>
<feature type="compositionally biased region" description="Polar residues" evidence="1">
    <location>
        <begin position="1"/>
        <end position="12"/>
    </location>
</feature>
<dbReference type="InterPro" id="IPR042505">
    <property type="entry name" value="DYNC2I1"/>
</dbReference>
<gene>
    <name evidence="2" type="ORF">LGLO00237_LOCUS25808</name>
</gene>
<sequence length="788" mass="87925">MANRPSTATTRQGKLMSNAESKQRRQTGDRNQDVAEEYDDDYGDDEFDDDFEDDFEDLDPTFDKVLKGQDFLGQDTEAQAKEDSGKISSIPQSKMTAGLRHQMASKPASSEWLVERNYVPKRVISEEERVYMQRQKERVDRILGDVELSFESFDILRRDPEPPMQRHMRNVARGLVRDVSTQYNDDWRSVKIQTEHPKTSIISTQIPRRLFEGSIVTEASAARLPDFVFRASQVVEALILELNQGGFWAAPNNTSPSLQTGSSPFSQDTMMLTLPHFFGDRKVRSLHFSTEVSNLLLVAYSKAREDSNIDNTRAKETSPSKMQVVDPKEWARTVLPSKALLCLWYLNQPETPAKIMYCDGDVTCCGLSSRGLIAFAGLREGSVVLWDLREKSMLHRTIDAKTGSNFILRHPSYSTDNFISKNHVYPVRKVVAVPRVGSGASKVERKGERTCNAPTNFQIISIDDSSNTKIWTVLELQQGDVAGSESDFGLNLGSRMKLILSNDMIAGGQLQDRVATDLHCNPSDPGEVMIALGSGIVCRCRRFGAQPSPKSYFALEEQAFQEELEAPVMCKDEWGFSWELLPVDTGESSRSNPPRITRLMSTGGTIRSSTKDQTTSSIFLSHPPSCARRDGCTSMSISPFKSNYFLVAYQSGQVCLFIKSLAHPLKVWSSFATGSLVEIRWSPFRPSVFYALDDNGRFFSFDLLKNDQGPVTETELKKATRGAGKASCFEISCHPDRGGMHPHLTSRPTLAYSDNAKGTVTLCGISSMHSLLVKSEILDFEAVLATLS</sequence>
<organism evidence="2">
    <name type="scientific">Lotharella globosa</name>
    <dbReference type="NCBI Taxonomy" id="91324"/>
    <lineage>
        <taxon>Eukaryota</taxon>
        <taxon>Sar</taxon>
        <taxon>Rhizaria</taxon>
        <taxon>Cercozoa</taxon>
        <taxon>Chlorarachniophyceae</taxon>
        <taxon>Lotharella</taxon>
    </lineage>
</organism>
<evidence type="ECO:0000256" key="1">
    <source>
        <dbReference type="SAM" id="MobiDB-lite"/>
    </source>
</evidence>
<dbReference type="EMBL" id="HBIV01036145">
    <property type="protein sequence ID" value="CAE0674034.1"/>
    <property type="molecule type" value="Transcribed_RNA"/>
</dbReference>
<dbReference type="PANTHER" id="PTHR16022">
    <property type="entry name" value="WD REPEAT DOMAIN 60"/>
    <property type="match status" value="1"/>
</dbReference>
<accession>A0A7S4DWA9</accession>
<feature type="compositionally biased region" description="Basic and acidic residues" evidence="1">
    <location>
        <begin position="21"/>
        <end position="33"/>
    </location>
</feature>
<reference evidence="2" key="1">
    <citation type="submission" date="2021-01" db="EMBL/GenBank/DDBJ databases">
        <authorList>
            <person name="Corre E."/>
            <person name="Pelletier E."/>
            <person name="Niang G."/>
            <person name="Scheremetjew M."/>
            <person name="Finn R."/>
            <person name="Kale V."/>
            <person name="Holt S."/>
            <person name="Cochrane G."/>
            <person name="Meng A."/>
            <person name="Brown T."/>
            <person name="Cohen L."/>
        </authorList>
    </citation>
    <scope>NUCLEOTIDE SEQUENCE</scope>
    <source>
        <strain evidence="2">CCCM811</strain>
    </source>
</reference>
<evidence type="ECO:0008006" key="3">
    <source>
        <dbReference type="Google" id="ProtNLM"/>
    </source>
</evidence>
<feature type="region of interest" description="Disordered" evidence="1">
    <location>
        <begin position="1"/>
        <end position="58"/>
    </location>
</feature>
<dbReference type="InterPro" id="IPR036322">
    <property type="entry name" value="WD40_repeat_dom_sf"/>
</dbReference>
<dbReference type="SUPFAM" id="SSF50978">
    <property type="entry name" value="WD40 repeat-like"/>
    <property type="match status" value="1"/>
</dbReference>
<feature type="compositionally biased region" description="Acidic residues" evidence="1">
    <location>
        <begin position="34"/>
        <end position="58"/>
    </location>
</feature>
<dbReference type="GO" id="GO:0005929">
    <property type="term" value="C:cilium"/>
    <property type="evidence" value="ECO:0007669"/>
    <property type="project" value="GOC"/>
</dbReference>
<evidence type="ECO:0000313" key="2">
    <source>
        <dbReference type="EMBL" id="CAE0674034.1"/>
    </source>
</evidence>
<name>A0A7S4DWA9_9EUKA</name>
<dbReference type="GO" id="GO:0045503">
    <property type="term" value="F:dynein light chain binding"/>
    <property type="evidence" value="ECO:0007669"/>
    <property type="project" value="InterPro"/>
</dbReference>
<dbReference type="PANTHER" id="PTHR16022:SF0">
    <property type="entry name" value="CYTOPLASMIC DYNEIN 2 INTERMEDIATE CHAIN 1"/>
    <property type="match status" value="1"/>
</dbReference>
<proteinExistence type="predicted"/>
<dbReference type="Gene3D" id="2.130.10.10">
    <property type="entry name" value="YVTN repeat-like/Quinoprotein amine dehydrogenase"/>
    <property type="match status" value="2"/>
</dbReference>
<dbReference type="AlphaFoldDB" id="A0A7S4DWA9"/>